<dbReference type="CDD" id="cd06124">
    <property type="entry name" value="cupin_NimR-like_N"/>
    <property type="match status" value="1"/>
</dbReference>
<evidence type="ECO:0000313" key="7">
    <source>
        <dbReference type="Proteomes" id="UP000036097"/>
    </source>
</evidence>
<dbReference type="PANTHER" id="PTHR11019:SF159">
    <property type="entry name" value="TRANSCRIPTIONAL REGULATOR-RELATED"/>
    <property type="match status" value="1"/>
</dbReference>
<dbReference type="PROSITE" id="PS00041">
    <property type="entry name" value="HTH_ARAC_FAMILY_1"/>
    <property type="match status" value="1"/>
</dbReference>
<name>A0A0J1GWU2_9GAMM</name>
<dbReference type="Pfam" id="PF12833">
    <property type="entry name" value="HTH_18"/>
    <property type="match status" value="1"/>
</dbReference>
<keyword evidence="1" id="KW-0805">Transcription regulation</keyword>
<proteinExistence type="predicted"/>
<organism evidence="6 7">
    <name type="scientific">Photobacterium aquae</name>
    <dbReference type="NCBI Taxonomy" id="1195763"/>
    <lineage>
        <taxon>Bacteria</taxon>
        <taxon>Pseudomonadati</taxon>
        <taxon>Pseudomonadota</taxon>
        <taxon>Gammaproteobacteria</taxon>
        <taxon>Vibrionales</taxon>
        <taxon>Vibrionaceae</taxon>
        <taxon>Photobacterium</taxon>
    </lineage>
</organism>
<dbReference type="InterPro" id="IPR003313">
    <property type="entry name" value="AraC-bd"/>
</dbReference>
<dbReference type="PANTHER" id="PTHR11019">
    <property type="entry name" value="HTH-TYPE TRANSCRIPTIONAL REGULATOR NIMR"/>
    <property type="match status" value="1"/>
</dbReference>
<dbReference type="GO" id="GO:0003700">
    <property type="term" value="F:DNA-binding transcription factor activity"/>
    <property type="evidence" value="ECO:0007669"/>
    <property type="project" value="InterPro"/>
</dbReference>
<dbReference type="Pfam" id="PF02311">
    <property type="entry name" value="AraC_binding"/>
    <property type="match status" value="1"/>
</dbReference>
<dbReference type="Gene3D" id="2.60.120.10">
    <property type="entry name" value="Jelly Rolls"/>
    <property type="match status" value="1"/>
</dbReference>
<dbReference type="OrthoDB" id="5949386at2"/>
<keyword evidence="4" id="KW-0804">Transcription</keyword>
<dbReference type="AlphaFoldDB" id="A0A0J1GWU2"/>
<evidence type="ECO:0000256" key="1">
    <source>
        <dbReference type="ARBA" id="ARBA00023015"/>
    </source>
</evidence>
<evidence type="ECO:0000259" key="5">
    <source>
        <dbReference type="PROSITE" id="PS01124"/>
    </source>
</evidence>
<dbReference type="InterPro" id="IPR014710">
    <property type="entry name" value="RmlC-like_jellyroll"/>
</dbReference>
<dbReference type="GO" id="GO:0043565">
    <property type="term" value="F:sequence-specific DNA binding"/>
    <property type="evidence" value="ECO:0007669"/>
    <property type="project" value="InterPro"/>
</dbReference>
<dbReference type="PRINTS" id="PR00032">
    <property type="entry name" value="HTHARAC"/>
</dbReference>
<keyword evidence="7" id="KW-1185">Reference proteome</keyword>
<evidence type="ECO:0000256" key="4">
    <source>
        <dbReference type="ARBA" id="ARBA00023163"/>
    </source>
</evidence>
<gene>
    <name evidence="6" type="ORF">ABT56_15815</name>
</gene>
<evidence type="ECO:0000256" key="3">
    <source>
        <dbReference type="ARBA" id="ARBA00023159"/>
    </source>
</evidence>
<reference evidence="6 7" key="1">
    <citation type="submission" date="2015-05" db="EMBL/GenBank/DDBJ databases">
        <title>Photobacterium galathea sp. nov.</title>
        <authorList>
            <person name="Machado H."/>
            <person name="Gram L."/>
        </authorList>
    </citation>
    <scope>NUCLEOTIDE SEQUENCE [LARGE SCALE GENOMIC DNA]</scope>
    <source>
        <strain evidence="6 7">CGMCC 1.12159</strain>
    </source>
</reference>
<keyword evidence="3" id="KW-0010">Activator</keyword>
<dbReference type="SUPFAM" id="SSF46689">
    <property type="entry name" value="Homeodomain-like"/>
    <property type="match status" value="1"/>
</dbReference>
<dbReference type="InterPro" id="IPR020449">
    <property type="entry name" value="Tscrpt_reg_AraC-type_HTH"/>
</dbReference>
<dbReference type="InterPro" id="IPR009057">
    <property type="entry name" value="Homeodomain-like_sf"/>
</dbReference>
<dbReference type="RefSeq" id="WP_047879852.1">
    <property type="nucleotide sequence ID" value="NZ_LDOT01000023.1"/>
</dbReference>
<comment type="caution">
    <text evidence="6">The sequence shown here is derived from an EMBL/GenBank/DDBJ whole genome shotgun (WGS) entry which is preliminary data.</text>
</comment>
<sequence>MALIDERTPFNVDMLAADVIGIAARVGRHDSGMHQHQKAQLLYAPQGCMTITLDGMRCVLPPTRAAWIPAAVEHCAEMRQVVEYRSLYFAPHLTAHLENRVKIIEVTPLLQALIERMSFWCWDKPNAEMQNTHALFFEELALAREKRLVLSMPTDRRLTTWLASLVEGEGIAPLLNVLSEQVGASSKTISRIFIKETGMSYQDWRQQWRLQQAILRLAGGSQVNDVAYQLGFSSDSAFIAFFKQQTGKTPRQYCHAGG</sequence>
<accession>A0A0J1GWU2</accession>
<evidence type="ECO:0000313" key="6">
    <source>
        <dbReference type="EMBL" id="KLV04081.1"/>
    </source>
</evidence>
<dbReference type="Proteomes" id="UP000036097">
    <property type="component" value="Unassembled WGS sequence"/>
</dbReference>
<evidence type="ECO:0000256" key="2">
    <source>
        <dbReference type="ARBA" id="ARBA00023125"/>
    </source>
</evidence>
<feature type="domain" description="HTH araC/xylS-type" evidence="5">
    <location>
        <begin position="156"/>
        <end position="256"/>
    </location>
</feature>
<keyword evidence="2" id="KW-0238">DNA-binding</keyword>
<dbReference type="PROSITE" id="PS01124">
    <property type="entry name" value="HTH_ARAC_FAMILY_2"/>
    <property type="match status" value="1"/>
</dbReference>
<dbReference type="STRING" id="1195763.ABT56_15815"/>
<dbReference type="Gene3D" id="1.10.10.60">
    <property type="entry name" value="Homeodomain-like"/>
    <property type="match status" value="2"/>
</dbReference>
<dbReference type="InterPro" id="IPR018060">
    <property type="entry name" value="HTH_AraC"/>
</dbReference>
<dbReference type="SMART" id="SM00342">
    <property type="entry name" value="HTH_ARAC"/>
    <property type="match status" value="1"/>
</dbReference>
<protein>
    <submittedName>
        <fullName evidence="6">AraC family transcriptional regulator</fullName>
    </submittedName>
</protein>
<dbReference type="PATRIC" id="fig|1195763.3.peg.3372"/>
<dbReference type="SUPFAM" id="SSF51182">
    <property type="entry name" value="RmlC-like cupins"/>
    <property type="match status" value="1"/>
</dbReference>
<dbReference type="InterPro" id="IPR018062">
    <property type="entry name" value="HTH_AraC-typ_CS"/>
</dbReference>
<dbReference type="InterPro" id="IPR011051">
    <property type="entry name" value="RmlC_Cupin_sf"/>
</dbReference>
<dbReference type="EMBL" id="LDOT01000023">
    <property type="protein sequence ID" value="KLV04081.1"/>
    <property type="molecule type" value="Genomic_DNA"/>
</dbReference>